<dbReference type="NCBIfam" id="TIGR04111">
    <property type="entry name" value="BcepMu_gp16"/>
    <property type="match status" value="1"/>
</dbReference>
<name>A0A2T5GFS8_9SPHN</name>
<feature type="region of interest" description="Disordered" evidence="1">
    <location>
        <begin position="1"/>
        <end position="23"/>
    </location>
</feature>
<dbReference type="EMBL" id="QAOG01000011">
    <property type="protein sequence ID" value="PTQ58181.1"/>
    <property type="molecule type" value="Genomic_DNA"/>
</dbReference>
<proteinExistence type="predicted"/>
<dbReference type="RefSeq" id="WP_146168928.1">
    <property type="nucleotide sequence ID" value="NZ_JAPZPS010000006.1"/>
</dbReference>
<feature type="compositionally biased region" description="Basic and acidic residues" evidence="1">
    <location>
        <begin position="76"/>
        <end position="86"/>
    </location>
</feature>
<dbReference type="InterPro" id="IPR010982">
    <property type="entry name" value="Lambda_DNA-bd_dom_sf"/>
</dbReference>
<dbReference type="InterPro" id="IPR026365">
    <property type="entry name" value="BcepMu_gp16"/>
</dbReference>
<dbReference type="InterPro" id="IPR001387">
    <property type="entry name" value="Cro/C1-type_HTH"/>
</dbReference>
<organism evidence="2 3">
    <name type="scientific">Sphingomonas aurantiaca</name>
    <dbReference type="NCBI Taxonomy" id="185949"/>
    <lineage>
        <taxon>Bacteria</taxon>
        <taxon>Pseudomonadati</taxon>
        <taxon>Pseudomonadota</taxon>
        <taxon>Alphaproteobacteria</taxon>
        <taxon>Sphingomonadales</taxon>
        <taxon>Sphingomonadaceae</taxon>
        <taxon>Sphingomonas</taxon>
    </lineage>
</organism>
<dbReference type="GO" id="GO:0003677">
    <property type="term" value="F:DNA binding"/>
    <property type="evidence" value="ECO:0007669"/>
    <property type="project" value="InterPro"/>
</dbReference>
<dbReference type="Proteomes" id="UP000244189">
    <property type="component" value="Unassembled WGS sequence"/>
</dbReference>
<gene>
    <name evidence="2" type="ORF">C8J26_4043</name>
</gene>
<evidence type="ECO:0000256" key="1">
    <source>
        <dbReference type="SAM" id="MobiDB-lite"/>
    </source>
</evidence>
<keyword evidence="3" id="KW-1185">Reference proteome</keyword>
<dbReference type="CDD" id="cd00093">
    <property type="entry name" value="HTH_XRE"/>
    <property type="match status" value="1"/>
</dbReference>
<protein>
    <submittedName>
        <fullName evidence="2">Gp16 family phage-associated protein</fullName>
    </submittedName>
</protein>
<evidence type="ECO:0000313" key="2">
    <source>
        <dbReference type="EMBL" id="PTQ58181.1"/>
    </source>
</evidence>
<evidence type="ECO:0000313" key="3">
    <source>
        <dbReference type="Proteomes" id="UP000244189"/>
    </source>
</evidence>
<feature type="compositionally biased region" description="Basic and acidic residues" evidence="1">
    <location>
        <begin position="1"/>
        <end position="13"/>
    </location>
</feature>
<accession>A0A2T5GFS8</accession>
<reference evidence="2 3" key="1">
    <citation type="submission" date="2018-04" db="EMBL/GenBank/DDBJ databases">
        <title>Genomic Encyclopedia of Type Strains, Phase III (KMG-III): the genomes of soil and plant-associated and newly described type strains.</title>
        <authorList>
            <person name="Whitman W."/>
        </authorList>
    </citation>
    <scope>NUCLEOTIDE SEQUENCE [LARGE SCALE GENOMIC DNA]</scope>
    <source>
        <strain evidence="2 3">MA101b</strain>
    </source>
</reference>
<sequence>MDSQTAKDEERRGRPVSPRPDPARIEALRVRMTAKGQTVKALAREIDENASHVYKVLSGTRAASSGAGHRIAIKLGLKDDPSKPADARQPFALEPTR</sequence>
<comment type="caution">
    <text evidence="2">The sequence shown here is derived from an EMBL/GenBank/DDBJ whole genome shotgun (WGS) entry which is preliminary data.</text>
</comment>
<feature type="region of interest" description="Disordered" evidence="1">
    <location>
        <begin position="76"/>
        <end position="97"/>
    </location>
</feature>
<dbReference type="SUPFAM" id="SSF47413">
    <property type="entry name" value="lambda repressor-like DNA-binding domains"/>
    <property type="match status" value="1"/>
</dbReference>
<dbReference type="AlphaFoldDB" id="A0A2T5GFS8"/>